<protein>
    <submittedName>
        <fullName evidence="2">Uncharacterized protein</fullName>
    </submittedName>
</protein>
<evidence type="ECO:0000256" key="1">
    <source>
        <dbReference type="SAM" id="Phobius"/>
    </source>
</evidence>
<evidence type="ECO:0000313" key="2">
    <source>
        <dbReference type="EMBL" id="KAJ8977984.1"/>
    </source>
</evidence>
<dbReference type="Proteomes" id="UP001162164">
    <property type="component" value="Unassembled WGS sequence"/>
</dbReference>
<feature type="transmembrane region" description="Helical" evidence="1">
    <location>
        <begin position="62"/>
        <end position="80"/>
    </location>
</feature>
<reference evidence="2" key="1">
    <citation type="journal article" date="2023" name="Insect Mol. Biol.">
        <title>Genome sequencing provides insights into the evolution of gene families encoding plant cell wall-degrading enzymes in longhorned beetles.</title>
        <authorList>
            <person name="Shin N.R."/>
            <person name="Okamura Y."/>
            <person name="Kirsch R."/>
            <person name="Pauchet Y."/>
        </authorList>
    </citation>
    <scope>NUCLEOTIDE SEQUENCE</scope>
    <source>
        <strain evidence="2">MMC_N1</strain>
    </source>
</reference>
<keyword evidence="1" id="KW-0812">Transmembrane</keyword>
<comment type="caution">
    <text evidence="2">The sequence shown here is derived from an EMBL/GenBank/DDBJ whole genome shotgun (WGS) entry which is preliminary data.</text>
</comment>
<keyword evidence="3" id="KW-1185">Reference proteome</keyword>
<dbReference type="EMBL" id="JAPWTJ010000487">
    <property type="protein sequence ID" value="KAJ8977984.1"/>
    <property type="molecule type" value="Genomic_DNA"/>
</dbReference>
<gene>
    <name evidence="2" type="ORF">NQ317_017157</name>
</gene>
<accession>A0ABQ9JJ99</accession>
<name>A0ABQ9JJ99_9CUCU</name>
<keyword evidence="1" id="KW-0472">Membrane</keyword>
<keyword evidence="1" id="KW-1133">Transmembrane helix</keyword>
<evidence type="ECO:0000313" key="3">
    <source>
        <dbReference type="Proteomes" id="UP001162164"/>
    </source>
</evidence>
<organism evidence="2 3">
    <name type="scientific">Molorchus minor</name>
    <dbReference type="NCBI Taxonomy" id="1323400"/>
    <lineage>
        <taxon>Eukaryota</taxon>
        <taxon>Metazoa</taxon>
        <taxon>Ecdysozoa</taxon>
        <taxon>Arthropoda</taxon>
        <taxon>Hexapoda</taxon>
        <taxon>Insecta</taxon>
        <taxon>Pterygota</taxon>
        <taxon>Neoptera</taxon>
        <taxon>Endopterygota</taxon>
        <taxon>Coleoptera</taxon>
        <taxon>Polyphaga</taxon>
        <taxon>Cucujiformia</taxon>
        <taxon>Chrysomeloidea</taxon>
        <taxon>Cerambycidae</taxon>
        <taxon>Lamiinae</taxon>
        <taxon>Monochamini</taxon>
        <taxon>Molorchus</taxon>
    </lineage>
</organism>
<sequence length="88" mass="9892">MVSRKCLLAVEAERQKRLTCVSSQEDVVSNTYPVGPHLTSAAVQDFILSSLPTKESAPQRKIDVLTVFVILVFSILFIYLQKAIYFTK</sequence>
<proteinExistence type="predicted"/>